<dbReference type="Proteomes" id="UP001285354">
    <property type="component" value="Unassembled WGS sequence"/>
</dbReference>
<dbReference type="GO" id="GO:0006406">
    <property type="term" value="P:mRNA export from nucleus"/>
    <property type="evidence" value="ECO:0007669"/>
    <property type="project" value="TreeGrafter"/>
</dbReference>
<dbReference type="GO" id="GO:0006606">
    <property type="term" value="P:protein import into nucleus"/>
    <property type="evidence" value="ECO:0007669"/>
    <property type="project" value="TreeGrafter"/>
</dbReference>
<evidence type="ECO:0000256" key="4">
    <source>
        <dbReference type="ARBA" id="ARBA00022816"/>
    </source>
</evidence>
<keyword evidence="4 9" id="KW-0509">mRNA transport</keyword>
<comment type="function">
    <text evidence="9">Functions as a component of the nuclear pore complex (NPC).</text>
</comment>
<evidence type="ECO:0000256" key="8">
    <source>
        <dbReference type="ARBA" id="ARBA00023242"/>
    </source>
</evidence>
<evidence type="ECO:0000256" key="3">
    <source>
        <dbReference type="ARBA" id="ARBA00022448"/>
    </source>
</evidence>
<dbReference type="InterPro" id="IPR011502">
    <property type="entry name" value="Nucleoporin_Nup85"/>
</dbReference>
<feature type="compositionally biased region" description="Polar residues" evidence="10">
    <location>
        <begin position="68"/>
        <end position="86"/>
    </location>
</feature>
<dbReference type="AlphaFoldDB" id="A0AAD9SZT0"/>
<proteinExistence type="inferred from homology"/>
<keyword evidence="6 9" id="KW-0811">Translocation</keyword>
<dbReference type="Pfam" id="PF07575">
    <property type="entry name" value="Nucleopor_Nup85"/>
    <property type="match status" value="1"/>
</dbReference>
<reference evidence="11" key="1">
    <citation type="submission" date="2023-06" db="EMBL/GenBank/DDBJ databases">
        <title>Draft genome of Marssonina rosae.</title>
        <authorList>
            <person name="Cheng Q."/>
        </authorList>
    </citation>
    <scope>NUCLEOTIDE SEQUENCE</scope>
    <source>
        <strain evidence="11">R4</strain>
    </source>
</reference>
<dbReference type="PANTHER" id="PTHR13373">
    <property type="entry name" value="FROUNT PROTEIN-RELATED"/>
    <property type="match status" value="1"/>
</dbReference>
<keyword evidence="5 9" id="KW-0653">Protein transport</keyword>
<protein>
    <recommendedName>
        <fullName evidence="9">Nuclear pore complex protein Nup85</fullName>
    </recommendedName>
</protein>
<evidence type="ECO:0000313" key="11">
    <source>
        <dbReference type="EMBL" id="KAK2625685.1"/>
    </source>
</evidence>
<evidence type="ECO:0000256" key="1">
    <source>
        <dbReference type="ARBA" id="ARBA00004567"/>
    </source>
</evidence>
<dbReference type="EMBL" id="JAUBYV010000007">
    <property type="protein sequence ID" value="KAK2625685.1"/>
    <property type="molecule type" value="Genomic_DNA"/>
</dbReference>
<keyword evidence="9" id="KW-0472">Membrane</keyword>
<evidence type="ECO:0000256" key="9">
    <source>
        <dbReference type="RuleBase" id="RU365073"/>
    </source>
</evidence>
<evidence type="ECO:0000256" key="10">
    <source>
        <dbReference type="SAM" id="MobiDB-lite"/>
    </source>
</evidence>
<comment type="subunit">
    <text evidence="9">Component of the nuclear pore complex (NPC).</text>
</comment>
<feature type="compositionally biased region" description="Polar residues" evidence="10">
    <location>
        <begin position="96"/>
        <end position="105"/>
    </location>
</feature>
<gene>
    <name evidence="11" type="ORF">QTJ16_004997</name>
</gene>
<sequence length="1068" mass="116981">MTFQLPTSSSPPSTPKKRSSNGFFGANPSTTPAGPPPSSTGSFTPAGHPPSLFFGSSMMGGTPLKPLSFSQQTNLKLASSPPTSYRRSAVPPARSGLSNEYQASPQRGFRPPSSNGEEDDYLEEDSDSQLNNSRGSMAKDFHGVTDENIPYEVDAEMDGYGSEFQASREGYGYSQRSDNLLRSTPPGLKRGRGDEMLGFGDSITQSVTQAEPSDWKRLAKDLYTQMPPPLPTEPEDLILNTEAIMEKLYQKSIAASGDDAHMEELLTSTTKELVDVWTVYRSKVNILAQEDYDARVGLLSDATDFERAEYLASLTLQLQHPEKVSKSFDRKVKPLSQLLLEWMAERHNFNPYEFQELTQWKPSPAAHRLFWSVMNGQLLRGQILPVIDVLRRAGWEHAVSDSDSMQSQLGSKGFSGPVLDSVNRVVAEAVETMGSCPAVRGDWNTKSNDWTFFRSSASRALGRLKDFAEGNKRDRTEAANSRASPSIGTYASRAQKAESKLPWSVYQGLVTMYNLMIGDKHTIISASGDWFEATVGLLVWWEEGRDDRRLAPLGRSQGTYRAASRESDDAAYRRKLRTSFRIATSKNTSVFSVNSATGVEVCLASLFEGDLEAVVGFLRGWSGPVSSAVAEVASLGGWLPRTEEKNLINMGGLDEDDMDVLGYASPSRVDGVKDKTLIAYARSLANRGALRGTVAGQIQNREGWELTISILGRLDCAERAEEMISEFLDRFSVESSKTVDKLWKLLNDIDMPRHAEQVADSYAKGLAKETHKYGEAIWYYALAHKDQEVKNVLDLLISYSLIQSFAFPPESEMDTYLSGLVSSPKRALTDMSALDVEAAELLHKALSGYATLRKFYDLRDADLAPPSNKSKLGPTARKMEAASSLLAVITSSNDNIRGGLYDEERGAVVSVDYLLALLGEALVLVNQLDFTITVSQIDILLRAIEDLEAVGPRVYSACASFLQTVIASGQGLQGSSPADLLRKSTSDGSGTSGSFSMVDSTMFASQMKQSMKSMGSSGVLVTGHIKRGWDWRNSISAATSGEDVLRILRLGLAKDLAKAYLLESDSRM</sequence>
<feature type="region of interest" description="Disordered" evidence="10">
    <location>
        <begin position="972"/>
        <end position="993"/>
    </location>
</feature>
<comment type="caution">
    <text evidence="11">The sequence shown here is derived from an EMBL/GenBank/DDBJ whole genome shotgun (WGS) entry which is preliminary data.</text>
</comment>
<evidence type="ECO:0000256" key="5">
    <source>
        <dbReference type="ARBA" id="ARBA00022927"/>
    </source>
</evidence>
<feature type="compositionally biased region" description="Acidic residues" evidence="10">
    <location>
        <begin position="116"/>
        <end position="127"/>
    </location>
</feature>
<dbReference type="GO" id="GO:0045893">
    <property type="term" value="P:positive regulation of DNA-templated transcription"/>
    <property type="evidence" value="ECO:0007669"/>
    <property type="project" value="TreeGrafter"/>
</dbReference>
<keyword evidence="7 9" id="KW-0906">Nuclear pore complex</keyword>
<evidence type="ECO:0000256" key="2">
    <source>
        <dbReference type="ARBA" id="ARBA00005573"/>
    </source>
</evidence>
<dbReference type="GO" id="GO:0017056">
    <property type="term" value="F:structural constituent of nuclear pore"/>
    <property type="evidence" value="ECO:0007669"/>
    <property type="project" value="TreeGrafter"/>
</dbReference>
<dbReference type="PANTHER" id="PTHR13373:SF21">
    <property type="entry name" value="NUCLEAR PORE COMPLEX PROTEIN NUP85"/>
    <property type="match status" value="1"/>
</dbReference>
<dbReference type="GO" id="GO:0031080">
    <property type="term" value="C:nuclear pore outer ring"/>
    <property type="evidence" value="ECO:0007669"/>
    <property type="project" value="TreeGrafter"/>
</dbReference>
<evidence type="ECO:0000313" key="12">
    <source>
        <dbReference type="Proteomes" id="UP001285354"/>
    </source>
</evidence>
<keyword evidence="8 9" id="KW-0539">Nucleus</keyword>
<comment type="similarity">
    <text evidence="2 9">Belongs to the nucleoporin Nup85 family.</text>
</comment>
<feature type="region of interest" description="Disordered" evidence="10">
    <location>
        <begin position="168"/>
        <end position="193"/>
    </location>
</feature>
<feature type="region of interest" description="Disordered" evidence="10">
    <location>
        <begin position="1"/>
        <end position="143"/>
    </location>
</feature>
<feature type="compositionally biased region" description="Low complexity" evidence="10">
    <location>
        <begin position="1"/>
        <end position="11"/>
    </location>
</feature>
<name>A0AAD9SZT0_9HELO</name>
<dbReference type="GO" id="GO:0031965">
    <property type="term" value="C:nuclear membrane"/>
    <property type="evidence" value="ECO:0007669"/>
    <property type="project" value="UniProtKB-UniRule"/>
</dbReference>
<evidence type="ECO:0000256" key="7">
    <source>
        <dbReference type="ARBA" id="ARBA00023132"/>
    </source>
</evidence>
<comment type="subcellular location">
    <subcellularLocation>
        <location evidence="1 9">Nucleus</location>
        <location evidence="1 9">Nuclear pore complex</location>
    </subcellularLocation>
</comment>
<keyword evidence="12" id="KW-1185">Reference proteome</keyword>
<evidence type="ECO:0000256" key="6">
    <source>
        <dbReference type="ARBA" id="ARBA00023010"/>
    </source>
</evidence>
<organism evidence="11 12">
    <name type="scientific">Diplocarpon rosae</name>
    <dbReference type="NCBI Taxonomy" id="946125"/>
    <lineage>
        <taxon>Eukaryota</taxon>
        <taxon>Fungi</taxon>
        <taxon>Dikarya</taxon>
        <taxon>Ascomycota</taxon>
        <taxon>Pezizomycotina</taxon>
        <taxon>Leotiomycetes</taxon>
        <taxon>Helotiales</taxon>
        <taxon>Drepanopezizaceae</taxon>
        <taxon>Diplocarpon</taxon>
    </lineage>
</organism>
<accession>A0AAD9SZT0</accession>
<keyword evidence="3 9" id="KW-0813">Transport</keyword>